<evidence type="ECO:0000313" key="8">
    <source>
        <dbReference type="EMBL" id="RRB04494.1"/>
    </source>
</evidence>
<name>A0A3P1BV96_9BACT</name>
<protein>
    <submittedName>
        <fullName evidence="8">Sterol desaturase family protein</fullName>
    </submittedName>
</protein>
<organism evidence="8 9">
    <name type="scientific">Larkinella rosea</name>
    <dbReference type="NCBI Taxonomy" id="2025312"/>
    <lineage>
        <taxon>Bacteria</taxon>
        <taxon>Pseudomonadati</taxon>
        <taxon>Bacteroidota</taxon>
        <taxon>Cytophagia</taxon>
        <taxon>Cytophagales</taxon>
        <taxon>Spirosomataceae</taxon>
        <taxon>Larkinella</taxon>
    </lineage>
</organism>
<dbReference type="InterPro" id="IPR006694">
    <property type="entry name" value="Fatty_acid_hydroxylase"/>
</dbReference>
<keyword evidence="4" id="KW-0560">Oxidoreductase</keyword>
<comment type="caution">
    <text evidence="8">The sequence shown here is derived from an EMBL/GenBank/DDBJ whole genome shotgun (WGS) entry which is preliminary data.</text>
</comment>
<dbReference type="RefSeq" id="WP_124875275.1">
    <property type="nucleotide sequence ID" value="NZ_RQJO01000008.1"/>
</dbReference>
<feature type="transmembrane region" description="Helical" evidence="6">
    <location>
        <begin position="88"/>
        <end position="109"/>
    </location>
</feature>
<evidence type="ECO:0000256" key="1">
    <source>
        <dbReference type="ARBA" id="ARBA00004127"/>
    </source>
</evidence>
<evidence type="ECO:0000256" key="4">
    <source>
        <dbReference type="ARBA" id="ARBA00023002"/>
    </source>
</evidence>
<dbReference type="InterPro" id="IPR051689">
    <property type="entry name" value="Sterol_desaturase/TMEM195"/>
</dbReference>
<dbReference type="GO" id="GO:0005506">
    <property type="term" value="F:iron ion binding"/>
    <property type="evidence" value="ECO:0007669"/>
    <property type="project" value="InterPro"/>
</dbReference>
<dbReference type="PANTHER" id="PTHR21624">
    <property type="entry name" value="STEROL DESATURASE-RELATED PROTEIN"/>
    <property type="match status" value="1"/>
</dbReference>
<accession>A0A3P1BV96</accession>
<dbReference type="OrthoDB" id="9770329at2"/>
<dbReference type="GO" id="GO:0008610">
    <property type="term" value="P:lipid biosynthetic process"/>
    <property type="evidence" value="ECO:0007669"/>
    <property type="project" value="InterPro"/>
</dbReference>
<dbReference type="PANTHER" id="PTHR21624:SF3">
    <property type="entry name" value="FATTY ACID HYDROXYLASE DOMAIN-CONTAINING PROTEIN"/>
    <property type="match status" value="1"/>
</dbReference>
<feature type="domain" description="Fatty acid hydroxylase" evidence="7">
    <location>
        <begin position="95"/>
        <end position="232"/>
    </location>
</feature>
<dbReference type="EMBL" id="RQJO01000008">
    <property type="protein sequence ID" value="RRB04494.1"/>
    <property type="molecule type" value="Genomic_DNA"/>
</dbReference>
<evidence type="ECO:0000256" key="3">
    <source>
        <dbReference type="ARBA" id="ARBA00022989"/>
    </source>
</evidence>
<evidence type="ECO:0000259" key="7">
    <source>
        <dbReference type="Pfam" id="PF04116"/>
    </source>
</evidence>
<dbReference type="Pfam" id="PF04116">
    <property type="entry name" value="FA_hydroxylase"/>
    <property type="match status" value="1"/>
</dbReference>
<keyword evidence="3 6" id="KW-1133">Transmembrane helix</keyword>
<dbReference type="GO" id="GO:0012505">
    <property type="term" value="C:endomembrane system"/>
    <property type="evidence" value="ECO:0007669"/>
    <property type="project" value="UniProtKB-SubCell"/>
</dbReference>
<proteinExistence type="predicted"/>
<evidence type="ECO:0000313" key="9">
    <source>
        <dbReference type="Proteomes" id="UP000271925"/>
    </source>
</evidence>
<keyword evidence="9" id="KW-1185">Reference proteome</keyword>
<evidence type="ECO:0000256" key="5">
    <source>
        <dbReference type="ARBA" id="ARBA00023136"/>
    </source>
</evidence>
<evidence type="ECO:0000256" key="2">
    <source>
        <dbReference type="ARBA" id="ARBA00022692"/>
    </source>
</evidence>
<dbReference type="GO" id="GO:0006643">
    <property type="term" value="P:membrane lipid metabolic process"/>
    <property type="evidence" value="ECO:0007669"/>
    <property type="project" value="TreeGrafter"/>
</dbReference>
<comment type="subcellular location">
    <subcellularLocation>
        <location evidence="1">Endomembrane system</location>
        <topology evidence="1">Multi-pass membrane protein</topology>
    </subcellularLocation>
</comment>
<feature type="transmembrane region" description="Helical" evidence="6">
    <location>
        <begin position="14"/>
        <end position="30"/>
    </location>
</feature>
<keyword evidence="2 6" id="KW-0812">Transmembrane</keyword>
<gene>
    <name evidence="8" type="ORF">EHT25_13445</name>
</gene>
<sequence>MHPVTQYFAHVPDSHRIGLLIFTIALFWHLENRQDWRLDFRRWRHALTNARFTLADGLVQVFLGLLLLKELDWSDTHNWGLVRHLPFATNSFVHFIAVFLILDLLEYFYHVVMHRYGYLWRFHAVHHADPHVDVSTVLREHPGETFIRLSFLLLWVFVTGPTFWALMARQFIQIVANVAAHANYRLPESLDRVLSYVLVTPNVHHVHHHREQPYTDSNYGDVLSIWDRFFGTYSTLAADKIIFGLDTHPEPTDGASFNHLLLQPFQLGVADEELTSPDVWSAEVNPVSVSAESAR</sequence>
<dbReference type="Proteomes" id="UP000271925">
    <property type="component" value="Unassembled WGS sequence"/>
</dbReference>
<keyword evidence="5 6" id="KW-0472">Membrane</keyword>
<dbReference type="AlphaFoldDB" id="A0A3P1BV96"/>
<feature type="transmembrane region" description="Helical" evidence="6">
    <location>
        <begin position="146"/>
        <end position="167"/>
    </location>
</feature>
<dbReference type="GO" id="GO:0050479">
    <property type="term" value="F:glyceryl-ether monooxygenase activity"/>
    <property type="evidence" value="ECO:0007669"/>
    <property type="project" value="TreeGrafter"/>
</dbReference>
<evidence type="ECO:0000256" key="6">
    <source>
        <dbReference type="SAM" id="Phobius"/>
    </source>
</evidence>
<reference evidence="8 9" key="1">
    <citation type="submission" date="2018-11" db="EMBL/GenBank/DDBJ databases">
        <authorList>
            <person name="Zhou Z."/>
            <person name="Wang G."/>
        </authorList>
    </citation>
    <scope>NUCLEOTIDE SEQUENCE [LARGE SCALE GENOMIC DNA]</scope>
    <source>
        <strain evidence="8 9">KCTC52004</strain>
    </source>
</reference>
<dbReference type="GO" id="GO:0016020">
    <property type="term" value="C:membrane"/>
    <property type="evidence" value="ECO:0007669"/>
    <property type="project" value="GOC"/>
</dbReference>